<evidence type="ECO:0000313" key="2">
    <source>
        <dbReference type="Proteomes" id="UP001264980"/>
    </source>
</evidence>
<name>A0ABU1R8G2_9BACT</name>
<organism evidence="1 2">
    <name type="scientific">Dyadobacter fermentans</name>
    <dbReference type="NCBI Taxonomy" id="94254"/>
    <lineage>
        <taxon>Bacteria</taxon>
        <taxon>Pseudomonadati</taxon>
        <taxon>Bacteroidota</taxon>
        <taxon>Cytophagia</taxon>
        <taxon>Cytophagales</taxon>
        <taxon>Spirosomataceae</taxon>
        <taxon>Dyadobacter</taxon>
    </lineage>
</organism>
<evidence type="ECO:0000313" key="1">
    <source>
        <dbReference type="EMBL" id="MDR6809697.1"/>
    </source>
</evidence>
<proteinExistence type="predicted"/>
<sequence length="29" mass="3374">MPQDYDLINFLEQGLKNVAPLAENCMRHL</sequence>
<keyword evidence="2" id="KW-1185">Reference proteome</keyword>
<protein>
    <submittedName>
        <fullName evidence="1">Uncharacterized protein</fullName>
    </submittedName>
</protein>
<dbReference type="EMBL" id="JAVDTI010000012">
    <property type="protein sequence ID" value="MDR6809697.1"/>
    <property type="molecule type" value="Genomic_DNA"/>
</dbReference>
<reference evidence="1 2" key="1">
    <citation type="submission" date="2023-07" db="EMBL/GenBank/DDBJ databases">
        <title>Sorghum-associated microbial communities from plants grown in Nebraska, USA.</title>
        <authorList>
            <person name="Schachtman D."/>
        </authorList>
    </citation>
    <scope>NUCLEOTIDE SEQUENCE [LARGE SCALE GENOMIC DNA]</scope>
    <source>
        <strain evidence="1 2">BE57</strain>
    </source>
</reference>
<gene>
    <name evidence="1" type="ORF">J2W84_006773</name>
</gene>
<accession>A0ABU1R8G2</accession>
<comment type="caution">
    <text evidence="1">The sequence shown here is derived from an EMBL/GenBank/DDBJ whole genome shotgun (WGS) entry which is preliminary data.</text>
</comment>
<dbReference type="Proteomes" id="UP001264980">
    <property type="component" value="Unassembled WGS sequence"/>
</dbReference>